<evidence type="ECO:0000313" key="2">
    <source>
        <dbReference type="Proteomes" id="UP001320706"/>
    </source>
</evidence>
<dbReference type="Proteomes" id="UP001320706">
    <property type="component" value="Unassembled WGS sequence"/>
</dbReference>
<organism evidence="1 2">
    <name type="scientific">Zalaria obscura</name>
    <dbReference type="NCBI Taxonomy" id="2024903"/>
    <lineage>
        <taxon>Eukaryota</taxon>
        <taxon>Fungi</taxon>
        <taxon>Dikarya</taxon>
        <taxon>Ascomycota</taxon>
        <taxon>Pezizomycotina</taxon>
        <taxon>Dothideomycetes</taxon>
        <taxon>Dothideomycetidae</taxon>
        <taxon>Dothideales</taxon>
        <taxon>Zalariaceae</taxon>
        <taxon>Zalaria</taxon>
    </lineage>
</organism>
<reference evidence="1" key="1">
    <citation type="submission" date="2024-02" db="EMBL/GenBank/DDBJ databases">
        <title>Metagenome Assembled Genome of Zalaria obscura JY119.</title>
        <authorList>
            <person name="Vighnesh L."/>
            <person name="Jagadeeshwari U."/>
            <person name="Venkata Ramana C."/>
            <person name="Sasikala C."/>
        </authorList>
    </citation>
    <scope>NUCLEOTIDE SEQUENCE</scope>
    <source>
        <strain evidence="1">JY119</strain>
    </source>
</reference>
<protein>
    <submittedName>
        <fullName evidence="1">Uncharacterized protein</fullName>
    </submittedName>
</protein>
<accession>A0ACC3SKS0</accession>
<comment type="caution">
    <text evidence="1">The sequence shown here is derived from an EMBL/GenBank/DDBJ whole genome shotgun (WGS) entry which is preliminary data.</text>
</comment>
<gene>
    <name evidence="1" type="ORF">M8818_002379</name>
</gene>
<evidence type="ECO:0000313" key="1">
    <source>
        <dbReference type="EMBL" id="KAK8214796.1"/>
    </source>
</evidence>
<name>A0ACC3SKS0_9PEZI</name>
<proteinExistence type="predicted"/>
<dbReference type="EMBL" id="JAMKPW020000010">
    <property type="protein sequence ID" value="KAK8214796.1"/>
    <property type="molecule type" value="Genomic_DNA"/>
</dbReference>
<keyword evidence="2" id="KW-1185">Reference proteome</keyword>
<sequence length="538" mass="59392">MLDFHLGQTQTAAARSHAGRWSPTPQRSNVPRIDWDVQRLARRNAAWRQMPRGEEGERRQVVCQSAAVFLLAAVILVSPVSLCAFAPPTTASSGVKCRHSIAHVKPRSSTWWRYSATIGALQCPFRIYQNRPRFDAVMAMDTSKESSGPTDVIISLVFTSIAFVTLVLRLLTRLGIVRNFGPEDYMIVFSFCSSVVLTALICVEVSQGQGRHVDTLSQSQIEAIYKTLYISVPVYQFTTSLTKLSILLQYLRVFVSTKMRRAILIMIGITTAYGIASVLNTALNCTPMSYFWTKQEPGHCLSERAVWFSNATLNISIDIVILLLPMPVLKDLHLPKRQKYGLIAVFALGAFVCLTSILRLHALYVISVSKDATYDNGPAAYWSNIEVNVGIICASLPTLKAMLSRYFPHLLSTSSGSRTVYRYGYDGTWEGTRTGGTGVKHGSSFLRLEGRGFGERSHGAGGKGSQFEMTTSRIAKAEEGDLARDGESDLDSREIRVVTVVAQKAEDIGDVDREVEGGVSRSSSRRDLVGRGWGVERV</sequence>